<dbReference type="SMART" id="SM01217">
    <property type="entry name" value="Fn3_like"/>
    <property type="match status" value="1"/>
</dbReference>
<organism evidence="4">
    <name type="scientific">uncultured bacterium Contig14</name>
    <dbReference type="NCBI Taxonomy" id="1393423"/>
    <lineage>
        <taxon>Bacteria</taxon>
        <taxon>environmental samples</taxon>
    </lineage>
</organism>
<dbReference type="AlphaFoldDB" id="W0FQC5"/>
<dbReference type="InterPro" id="IPR013783">
    <property type="entry name" value="Ig-like_fold"/>
</dbReference>
<dbReference type="Gene3D" id="3.40.50.1700">
    <property type="entry name" value="Glycoside hydrolase family 3 C-terminal domain"/>
    <property type="match status" value="1"/>
</dbReference>
<evidence type="ECO:0000259" key="3">
    <source>
        <dbReference type="SMART" id="SM01217"/>
    </source>
</evidence>
<dbReference type="SUPFAM" id="SSF52279">
    <property type="entry name" value="Beta-D-glucan exohydrolase, C-terminal domain"/>
    <property type="match status" value="1"/>
</dbReference>
<comment type="similarity">
    <text evidence="1">Belongs to the glycosyl hydrolase 3 family.</text>
</comment>
<reference evidence="4" key="1">
    <citation type="journal article" date="2013" name="PLoS ONE">
        <title>Metagenomic insights into the carbohydrate-active enzymes carried by the microorganisms adhering to solid digesta in the rumen of cows.</title>
        <authorList>
            <person name="Wang L."/>
            <person name="Hatem A."/>
            <person name="Catalyurek U.V."/>
            <person name="Morrison M."/>
            <person name="Yu Z."/>
        </authorList>
    </citation>
    <scope>NUCLEOTIDE SEQUENCE</scope>
</reference>
<dbReference type="InterPro" id="IPR036962">
    <property type="entry name" value="Glyco_hydro_3_N_sf"/>
</dbReference>
<dbReference type="FunFam" id="2.60.40.10:FF:000495">
    <property type="entry name" value="Periplasmic beta-glucosidase"/>
    <property type="match status" value="1"/>
</dbReference>
<dbReference type="InterPro" id="IPR002772">
    <property type="entry name" value="Glyco_hydro_3_C"/>
</dbReference>
<dbReference type="InterPro" id="IPR001764">
    <property type="entry name" value="Glyco_hydro_3_N"/>
</dbReference>
<dbReference type="PANTHER" id="PTHR42715">
    <property type="entry name" value="BETA-GLUCOSIDASE"/>
    <property type="match status" value="1"/>
</dbReference>
<dbReference type="GO" id="GO:0008422">
    <property type="term" value="F:beta-glucosidase activity"/>
    <property type="evidence" value="ECO:0007669"/>
    <property type="project" value="UniProtKB-ARBA"/>
</dbReference>
<dbReference type="InterPro" id="IPR017853">
    <property type="entry name" value="GH"/>
</dbReference>
<dbReference type="Pfam" id="PF00933">
    <property type="entry name" value="Glyco_hydro_3"/>
    <property type="match status" value="1"/>
</dbReference>
<proteinExistence type="inferred from homology"/>
<dbReference type="Gene3D" id="3.20.20.300">
    <property type="entry name" value="Glycoside hydrolase, family 3, N-terminal domain"/>
    <property type="match status" value="1"/>
</dbReference>
<dbReference type="Pfam" id="PF01915">
    <property type="entry name" value="Glyco_hydro_3_C"/>
    <property type="match status" value="1"/>
</dbReference>
<evidence type="ECO:0000313" key="4">
    <source>
        <dbReference type="EMBL" id="AHF25022.1"/>
    </source>
</evidence>
<evidence type="ECO:0000256" key="1">
    <source>
        <dbReference type="ARBA" id="ARBA00005336"/>
    </source>
</evidence>
<dbReference type="SUPFAM" id="SSF51445">
    <property type="entry name" value="(Trans)glycosidases"/>
    <property type="match status" value="1"/>
</dbReference>
<accession>W0FQC5</accession>
<sequence length="766" mass="84400">MEKENERMDIKALVSQMTLEEKAGLCSGDDFWHTKAVERLGIPRSMVSDGPHGLRKQDEEADHLGINDSIKAVCFPAASATAASFDPDMIRGMGEALGDSCQHEKVSVILGPAVNIKRSPLCGRNFEYFSEDPYLSGAMATALIQGVQSRNIGTSIKHFALNSQEHRRMSSSSDCDERTMREIYFPAFEQAVREAQPWTVMCSYNRINGVYASENPWLLTEVLRKEWGFEGYVVSDWGAVSDRVAGVAAGLDLEMPASGGMNDALIVEAVRSGKLDEKLVDQACERILNIVYRYTENAKPDTPWDKEAQHRQAAEIAADCMVLLKNDGAVLPLSKEDEIAFIGEFAEKPRFQGGGSSHINCFRTTGALEAAKAQGLKVTYAQGYSVAADDATDEMIAEAVAAAKQAKVAVVFAGLPDAYESEGYDRTHMRMPKCQNRVIEAVAAANPRTVVVLHNGSPVEMPWIGRVHAVLEAYLGGQAVGEAEVKVLFGDVNPSGHLPESFPNKLEDNPSYLYYGGEGNVTEYREGIFVGYRYYDKKKMDVLFPFGHGLSYTTFEYSDLKLSADRIADTGTLEARVTVKNTGSRAGKAVVQLYVGDAESTPIRPVRELKGFRKVMLQPGESKEVAFTLDKRSFAYWNQEIHDWHVESGVFTVEAGASSRDLPLKAEVTVESTVELPRRYTLDSIFMDIMADPKAKEIMMPVIRKTMEIFGNEESSGGSEAAKEAVSEDMTMAMMNYMPLRGAFSFGTGGLTRELVLELIEKMNKE</sequence>
<protein>
    <submittedName>
        <fullName evidence="4">Beta-glucosidase</fullName>
    </submittedName>
</protein>
<dbReference type="PRINTS" id="PR00133">
    <property type="entry name" value="GLHYDRLASE3"/>
</dbReference>
<feature type="domain" description="Fibronectin type III-like" evidence="3">
    <location>
        <begin position="589"/>
        <end position="659"/>
    </location>
</feature>
<evidence type="ECO:0000256" key="2">
    <source>
        <dbReference type="ARBA" id="ARBA00022801"/>
    </source>
</evidence>
<dbReference type="Pfam" id="PF14310">
    <property type="entry name" value="Fn3-like"/>
    <property type="match status" value="1"/>
</dbReference>
<dbReference type="EMBL" id="KC246815">
    <property type="protein sequence ID" value="AHF25022.1"/>
    <property type="molecule type" value="Genomic_DNA"/>
</dbReference>
<name>W0FQC5_9BACT</name>
<dbReference type="InterPro" id="IPR026891">
    <property type="entry name" value="Fn3-like"/>
</dbReference>
<dbReference type="InterPro" id="IPR036881">
    <property type="entry name" value="Glyco_hydro_3_C_sf"/>
</dbReference>
<dbReference type="InterPro" id="IPR050288">
    <property type="entry name" value="Cellulose_deg_GH3"/>
</dbReference>
<dbReference type="GO" id="GO:0005975">
    <property type="term" value="P:carbohydrate metabolic process"/>
    <property type="evidence" value="ECO:0007669"/>
    <property type="project" value="InterPro"/>
</dbReference>
<keyword evidence="2" id="KW-0378">Hydrolase</keyword>
<dbReference type="PANTHER" id="PTHR42715:SF10">
    <property type="entry name" value="BETA-GLUCOSIDASE"/>
    <property type="match status" value="1"/>
</dbReference>
<dbReference type="Gene3D" id="2.60.40.10">
    <property type="entry name" value="Immunoglobulins"/>
    <property type="match status" value="1"/>
</dbReference>